<name>A0ABX7Y3Z3_9ACTN</name>
<organism evidence="1 2">
    <name type="scientific">Arachnia rubra</name>
    <dbReference type="NCBI Taxonomy" id="1547448"/>
    <lineage>
        <taxon>Bacteria</taxon>
        <taxon>Bacillati</taxon>
        <taxon>Actinomycetota</taxon>
        <taxon>Actinomycetes</taxon>
        <taxon>Propionibacteriales</taxon>
        <taxon>Propionibacteriaceae</taxon>
        <taxon>Arachnia</taxon>
    </lineage>
</organism>
<reference evidence="1 2" key="1">
    <citation type="submission" date="2021-03" db="EMBL/GenBank/DDBJ databases">
        <title>Human Oral Microbial Genomes.</title>
        <authorList>
            <person name="Johnston C.D."/>
            <person name="Chen T."/>
            <person name="Dewhirst F.E."/>
        </authorList>
    </citation>
    <scope>NUCLEOTIDE SEQUENCE [LARGE SCALE GENOMIC DNA]</scope>
    <source>
        <strain evidence="1 2">DSMZ 100122</strain>
    </source>
</reference>
<dbReference type="Proteomes" id="UP000678513">
    <property type="component" value="Chromosome"/>
</dbReference>
<evidence type="ECO:0000313" key="1">
    <source>
        <dbReference type="EMBL" id="QUC07483.1"/>
    </source>
</evidence>
<protein>
    <submittedName>
        <fullName evidence="1">Uncharacterized protein</fullName>
    </submittedName>
</protein>
<dbReference type="EMBL" id="CP072384">
    <property type="protein sequence ID" value="QUC07483.1"/>
    <property type="molecule type" value="Genomic_DNA"/>
</dbReference>
<gene>
    <name evidence="1" type="ORF">J5A65_11155</name>
</gene>
<keyword evidence="2" id="KW-1185">Reference proteome</keyword>
<proteinExistence type="predicted"/>
<dbReference type="RefSeq" id="WP_212321988.1">
    <property type="nucleotide sequence ID" value="NZ_AP024463.1"/>
</dbReference>
<accession>A0ABX7Y3Z3</accession>
<sequence>MRAMRLFGIRIDDVRDIFGAPPEVAAALSTVFADHYPTPAMKRRWGLFRRNPDLEVDPSHPLKQDAEILLTGGFVPQERLEQCWEVFLVWLEHLAGPTAQIDYRRLDSVEFDLARRGLPSTLSVNHLGQRPLGIPLMPLPGMKAGYGHHAHAVATREALEEIDPETLDEATRAIVAPLLSFLRELSEPQDVVVVDS</sequence>
<evidence type="ECO:0000313" key="2">
    <source>
        <dbReference type="Proteomes" id="UP000678513"/>
    </source>
</evidence>